<keyword evidence="3" id="KW-0809">Transit peptide</keyword>
<dbReference type="PANTHER" id="PTHR15892:SF2">
    <property type="entry name" value="LARGE RIBOSOMAL SUBUNIT PROTEIN UL30M"/>
    <property type="match status" value="1"/>
</dbReference>
<reference evidence="10" key="1">
    <citation type="submission" date="2021-04" db="EMBL/GenBank/DDBJ databases">
        <authorList>
            <person name="Cornetti L."/>
        </authorList>
    </citation>
    <scope>NUCLEOTIDE SEQUENCE</scope>
</reference>
<keyword evidence="5" id="KW-0496">Mitochondrion</keyword>
<evidence type="ECO:0000256" key="8">
    <source>
        <dbReference type="ARBA" id="ARBA00035356"/>
    </source>
</evidence>
<dbReference type="InterPro" id="IPR036919">
    <property type="entry name" value="Ribo_uL30_ferredoxin-like_sf"/>
</dbReference>
<accession>A0A9N6ZGT8</accession>
<comment type="subcellular location">
    <subcellularLocation>
        <location evidence="1">Mitochondrion</location>
    </subcellularLocation>
</comment>
<dbReference type="EMBL" id="OC986186">
    <property type="protein sequence ID" value="CAG4642841.1"/>
    <property type="molecule type" value="Genomic_DNA"/>
</dbReference>
<keyword evidence="6" id="KW-0687">Ribonucleoprotein</keyword>
<dbReference type="AlphaFoldDB" id="A0A9N6ZGT8"/>
<dbReference type="GO" id="GO:0015934">
    <property type="term" value="C:large ribosomal subunit"/>
    <property type="evidence" value="ECO:0007669"/>
    <property type="project" value="InterPro"/>
</dbReference>
<dbReference type="SUPFAM" id="SSF55129">
    <property type="entry name" value="Ribosomal protein L30p/L7e"/>
    <property type="match status" value="1"/>
</dbReference>
<gene>
    <name evidence="10" type="primary">EOG090X0EYV</name>
</gene>
<dbReference type="InterPro" id="IPR016082">
    <property type="entry name" value="Ribosomal_uL30_ferredoxin-like"/>
</dbReference>
<keyword evidence="4" id="KW-0689">Ribosomal protein</keyword>
<comment type="similarity">
    <text evidence="2">Belongs to the universal ribosomal protein uL30 family.</text>
</comment>
<evidence type="ECO:0000256" key="3">
    <source>
        <dbReference type="ARBA" id="ARBA00022946"/>
    </source>
</evidence>
<evidence type="ECO:0000256" key="4">
    <source>
        <dbReference type="ARBA" id="ARBA00022980"/>
    </source>
</evidence>
<evidence type="ECO:0000256" key="7">
    <source>
        <dbReference type="ARBA" id="ARBA00035281"/>
    </source>
</evidence>
<proteinExistence type="inferred from homology"/>
<dbReference type="CDD" id="cd00355">
    <property type="entry name" value="Ribosomal_L30_like"/>
    <property type="match status" value="1"/>
</dbReference>
<evidence type="ECO:0000313" key="10">
    <source>
        <dbReference type="EMBL" id="CAG4642841.1"/>
    </source>
</evidence>
<feature type="domain" description="Large ribosomal subunit protein uL30-like ferredoxin-like fold" evidence="9">
    <location>
        <begin position="81"/>
        <end position="130"/>
    </location>
</feature>
<name>A0A9N6ZGT8_9CRUS</name>
<dbReference type="PANTHER" id="PTHR15892">
    <property type="entry name" value="MITOCHONDRIAL RIBOSOMAL PROTEIN L30"/>
    <property type="match status" value="1"/>
</dbReference>
<evidence type="ECO:0000256" key="2">
    <source>
        <dbReference type="ARBA" id="ARBA00007594"/>
    </source>
</evidence>
<organism evidence="10">
    <name type="scientific">Evadne anonyx</name>
    <dbReference type="NCBI Taxonomy" id="141404"/>
    <lineage>
        <taxon>Eukaryota</taxon>
        <taxon>Metazoa</taxon>
        <taxon>Ecdysozoa</taxon>
        <taxon>Arthropoda</taxon>
        <taxon>Crustacea</taxon>
        <taxon>Branchiopoda</taxon>
        <taxon>Diplostraca</taxon>
        <taxon>Cladocera</taxon>
        <taxon>Onychopoda</taxon>
        <taxon>Podonidae</taxon>
        <taxon>Evadne</taxon>
    </lineage>
</organism>
<dbReference type="FunFam" id="3.30.1390.20:FF:000005">
    <property type="entry name" value="39S ribosomal protein L30, mitochondrial"/>
    <property type="match status" value="1"/>
</dbReference>
<evidence type="ECO:0000256" key="6">
    <source>
        <dbReference type="ARBA" id="ARBA00023274"/>
    </source>
</evidence>
<dbReference type="GO" id="GO:0003735">
    <property type="term" value="F:structural constituent of ribosome"/>
    <property type="evidence" value="ECO:0007669"/>
    <property type="project" value="InterPro"/>
</dbReference>
<dbReference type="Gene3D" id="3.30.1390.20">
    <property type="entry name" value="Ribosomal protein L30, ferredoxin-like fold domain"/>
    <property type="match status" value="1"/>
</dbReference>
<evidence type="ECO:0000259" key="9">
    <source>
        <dbReference type="Pfam" id="PF00327"/>
    </source>
</evidence>
<evidence type="ECO:0000256" key="1">
    <source>
        <dbReference type="ARBA" id="ARBA00004173"/>
    </source>
</evidence>
<sequence length="200" mass="22713">MLRNLQHLCARSCRHFSTQNNYNGALNAAAVDTATVKNRSTKRGPKGYTEDGGHIYPGFTYYPRFPEQVDPPYTPSKVFMVQRIKCLKKKPYWDKNVMTELGLNDKRSTIAIVANTPPVNALLWKVKHLVRITPITFPQGIPSDGDIRGAKLKENGELVFVPKLKNDAALLEVEAEVKQPRIDGGSMQKYLRTKWMKPWD</sequence>
<protein>
    <recommendedName>
        <fullName evidence="7">Large ribosomal subunit protein uL30m</fullName>
    </recommendedName>
    <alternativeName>
        <fullName evidence="8">39S ribosomal protein L30, mitochondrial</fullName>
    </alternativeName>
</protein>
<evidence type="ECO:0000256" key="5">
    <source>
        <dbReference type="ARBA" id="ARBA00023128"/>
    </source>
</evidence>
<dbReference type="InterPro" id="IPR005996">
    <property type="entry name" value="Ribosomal_uL30_bac-type"/>
</dbReference>
<dbReference type="GO" id="GO:0006412">
    <property type="term" value="P:translation"/>
    <property type="evidence" value="ECO:0007669"/>
    <property type="project" value="InterPro"/>
</dbReference>
<dbReference type="GO" id="GO:0005743">
    <property type="term" value="C:mitochondrial inner membrane"/>
    <property type="evidence" value="ECO:0007669"/>
    <property type="project" value="UniProtKB-ARBA"/>
</dbReference>
<dbReference type="Pfam" id="PF00327">
    <property type="entry name" value="Ribosomal_L30"/>
    <property type="match status" value="1"/>
</dbReference>